<evidence type="ECO:0000256" key="1">
    <source>
        <dbReference type="SAM" id="Phobius"/>
    </source>
</evidence>
<keyword evidence="1" id="KW-0472">Membrane</keyword>
<protein>
    <submittedName>
        <fullName evidence="2">Uncharacterized protein</fullName>
    </submittedName>
</protein>
<feature type="transmembrane region" description="Helical" evidence="1">
    <location>
        <begin position="643"/>
        <end position="661"/>
    </location>
</feature>
<evidence type="ECO:0000313" key="2">
    <source>
        <dbReference type="EMBL" id="NGM49006.1"/>
    </source>
</evidence>
<comment type="caution">
    <text evidence="2">The sequence shown here is derived from an EMBL/GenBank/DDBJ whole genome shotgun (WGS) entry which is preliminary data.</text>
</comment>
<keyword evidence="1" id="KW-1133">Transmembrane helix</keyword>
<name>A0A6G4QTM8_9CAUL</name>
<dbReference type="AlphaFoldDB" id="A0A6G4QTM8"/>
<dbReference type="EMBL" id="JAAKGT010000002">
    <property type="protein sequence ID" value="NGM49006.1"/>
    <property type="molecule type" value="Genomic_DNA"/>
</dbReference>
<dbReference type="RefSeq" id="WP_165256793.1">
    <property type="nucleotide sequence ID" value="NZ_JAAKGT010000002.1"/>
</dbReference>
<organism evidence="2">
    <name type="scientific">Caulobacter sp. 602-2</name>
    <dbReference type="NCBI Taxonomy" id="2710887"/>
    <lineage>
        <taxon>Bacteria</taxon>
        <taxon>Pseudomonadati</taxon>
        <taxon>Pseudomonadota</taxon>
        <taxon>Alphaproteobacteria</taxon>
        <taxon>Caulobacterales</taxon>
        <taxon>Caulobacteraceae</taxon>
        <taxon>Caulobacter</taxon>
    </lineage>
</organism>
<proteinExistence type="predicted"/>
<gene>
    <name evidence="2" type="ORF">G5B46_05240</name>
</gene>
<accession>A0A6G4QTM8</accession>
<sequence length="706" mass="78496">MQMTTRQYARQTLASYALFDNARQRGQSPQHALVPLVLPFLIGKSGQQFLPDALATSLQPIFGSQFTAYAAEALSLGLLAEGYLREGARNGDGALYFYTEKVDELRVDESVLEAERDISIIIEEFLQFLEATSPIFRAEYNFEEWKNLFIQWATNVDVNDKDELKIWVDSIVDGNKKERLSISGNMDAEERFFGIDKHIVVLFASFSQWLSRERIDLFAKVATLAEIGFLMDLVSELRDPVKPAPQKIDLTVVFDGPLLLDAVGLMGVGRAQAASSVLSLCKKHGIGVVALQHSIEEAKEIVQAVLGKAPGQRYGMVADTIRGNIVSERRASNFVAKPDQEVKGLGIQILNANILSSIQSKEIFNDSEIERFASGLPYYESMVGNRKARDAKSIAYIIRRRGGNYTSDAFSSKFLFLTRSSVLVRYSDVYCRRKVDGWPSYAIPPAVEMRHFSTLFLLAYGTSEGERISRGELLSSCELVLKTSPLVIKRVRETVEQLSLFSTEQLDAVMGDPVALREITIATGNDPEVVTAENASEVARIIREAAAKDERLKAQRERLAVSIRHEEAMGAALADSERARLDAAKAGLQLQRGAVEARETAAVLIGQWHREADSYWLIVTILFCAISITAMASVFLNSIQINIYVKVFVWICVSAIAIYSLSNRIIENFSILSLRKIIRTRVVASRAASLPQGGVRENVEILMRAK</sequence>
<reference evidence="2" key="1">
    <citation type="submission" date="2020-02" db="EMBL/GenBank/DDBJ databases">
        <authorList>
            <person name="Gao J."/>
            <person name="Sun J."/>
        </authorList>
    </citation>
    <scope>NUCLEOTIDE SEQUENCE</scope>
    <source>
        <strain evidence="2">602-2</strain>
    </source>
</reference>
<feature type="transmembrane region" description="Helical" evidence="1">
    <location>
        <begin position="615"/>
        <end position="636"/>
    </location>
</feature>
<keyword evidence="1" id="KW-0812">Transmembrane</keyword>